<name>X1PAF9_9ZZZZ</name>
<organism evidence="1">
    <name type="scientific">marine sediment metagenome</name>
    <dbReference type="NCBI Taxonomy" id="412755"/>
    <lineage>
        <taxon>unclassified sequences</taxon>
        <taxon>metagenomes</taxon>
        <taxon>ecological metagenomes</taxon>
    </lineage>
</organism>
<reference evidence="1" key="1">
    <citation type="journal article" date="2014" name="Front. Microbiol.">
        <title>High frequency of phylogenetically diverse reductive dehalogenase-homologous genes in deep subseafloor sedimentary metagenomes.</title>
        <authorList>
            <person name="Kawai M."/>
            <person name="Futagami T."/>
            <person name="Toyoda A."/>
            <person name="Takaki Y."/>
            <person name="Nishi S."/>
            <person name="Hori S."/>
            <person name="Arai W."/>
            <person name="Tsubouchi T."/>
            <person name="Morono Y."/>
            <person name="Uchiyama I."/>
            <person name="Ito T."/>
            <person name="Fujiyama A."/>
            <person name="Inagaki F."/>
            <person name="Takami H."/>
        </authorList>
    </citation>
    <scope>NUCLEOTIDE SEQUENCE</scope>
    <source>
        <strain evidence="1">Expedition CK06-06</strain>
    </source>
</reference>
<dbReference type="EMBL" id="BARV01041663">
    <property type="protein sequence ID" value="GAI52843.1"/>
    <property type="molecule type" value="Genomic_DNA"/>
</dbReference>
<proteinExistence type="predicted"/>
<comment type="caution">
    <text evidence="1">The sequence shown here is derived from an EMBL/GenBank/DDBJ whole genome shotgun (WGS) entry which is preliminary data.</text>
</comment>
<sequence length="30" mass="3167">MFCVKPTLPSIGLTFAQMDGDQSAMYLSGG</sequence>
<accession>X1PAF9</accession>
<dbReference type="AlphaFoldDB" id="X1PAF9"/>
<feature type="non-terminal residue" evidence="1">
    <location>
        <position position="30"/>
    </location>
</feature>
<protein>
    <submittedName>
        <fullName evidence="1">Uncharacterized protein</fullName>
    </submittedName>
</protein>
<evidence type="ECO:0000313" key="1">
    <source>
        <dbReference type="EMBL" id="GAI52843.1"/>
    </source>
</evidence>
<gene>
    <name evidence="1" type="ORF">S06H3_62968</name>
</gene>